<evidence type="ECO:0000313" key="1">
    <source>
        <dbReference type="EMBL" id="MFC0476769.1"/>
    </source>
</evidence>
<proteinExistence type="predicted"/>
<reference evidence="1 2" key="1">
    <citation type="submission" date="2024-09" db="EMBL/GenBank/DDBJ databases">
        <authorList>
            <person name="Sun Q."/>
            <person name="Mori K."/>
        </authorList>
    </citation>
    <scope>NUCLEOTIDE SEQUENCE [LARGE SCALE GENOMIC DNA]</scope>
    <source>
        <strain evidence="1 2">CGMCC 1.9126</strain>
    </source>
</reference>
<keyword evidence="2" id="KW-1185">Reference proteome</keyword>
<comment type="caution">
    <text evidence="1">The sequence shown here is derived from an EMBL/GenBank/DDBJ whole genome shotgun (WGS) entry which is preliminary data.</text>
</comment>
<evidence type="ECO:0000313" key="2">
    <source>
        <dbReference type="Proteomes" id="UP001589738"/>
    </source>
</evidence>
<organism evidence="1 2">
    <name type="scientific">Robertmurraya beringensis</name>
    <dbReference type="NCBI Taxonomy" id="641660"/>
    <lineage>
        <taxon>Bacteria</taxon>
        <taxon>Bacillati</taxon>
        <taxon>Bacillota</taxon>
        <taxon>Bacilli</taxon>
        <taxon>Bacillales</taxon>
        <taxon>Bacillaceae</taxon>
        <taxon>Robertmurraya</taxon>
    </lineage>
</organism>
<gene>
    <name evidence="1" type="ORF">ACFFHF_16325</name>
</gene>
<sequence>MVMGIFSSEKSKYKRNHLYIEKLKAGGRKLEEGIKFNTNKKGVIFYRKVVKGYTDLVGYQKSEITGEIVGNGESSVFYANIVLPTERQFIFDIVFHDEPFPQRSYKWNYSFKNREKNFGIITKTLRTKFVPEANSLERSWDMINSYVNSTVEVYDIGESYLAELTSGDGYFIIPKK</sequence>
<dbReference type="EMBL" id="JBHLUU010000111">
    <property type="protein sequence ID" value="MFC0476769.1"/>
    <property type="molecule type" value="Genomic_DNA"/>
</dbReference>
<accession>A0ABV6KTW4</accession>
<name>A0ABV6KTW4_9BACI</name>
<dbReference type="Proteomes" id="UP001589738">
    <property type="component" value="Unassembled WGS sequence"/>
</dbReference>
<dbReference type="RefSeq" id="WP_160549883.1">
    <property type="nucleotide sequence ID" value="NZ_JBHLUU010000111.1"/>
</dbReference>
<protein>
    <submittedName>
        <fullName evidence="1">Uncharacterized protein</fullName>
    </submittedName>
</protein>